<dbReference type="AlphaFoldDB" id="A0A1S7DSY5"/>
<evidence type="ECO:0000313" key="2">
    <source>
        <dbReference type="Proteomes" id="UP000189883"/>
    </source>
</evidence>
<dbReference type="RefSeq" id="WP_052911580.1">
    <property type="nucleotide sequence ID" value="NZ_CP011859.1"/>
</dbReference>
<proteinExistence type="predicted"/>
<reference evidence="1 2" key="1">
    <citation type="submission" date="2015-06" db="EMBL/GenBank/DDBJ databases">
        <title>R. anatipestifer strain HXb2 is the most virulent strain so far, and the genome sequence would help us uncover the pathogenesis.</title>
        <authorList>
            <person name="Hu Q."/>
            <person name="Qi J."/>
            <person name="Bo H."/>
            <person name="Liu G."/>
            <person name="Tao M."/>
            <person name="Ding Y."/>
            <person name="Xue Y."/>
        </authorList>
    </citation>
    <scope>NUCLEOTIDE SEQUENCE [LARGE SCALE GENOMIC DNA]</scope>
    <source>
        <strain evidence="1 2">HXb2</strain>
    </source>
</reference>
<accession>A0A1S7DSY5</accession>
<gene>
    <name evidence="1" type="ORF">AB406_1285</name>
</gene>
<evidence type="ECO:0000313" key="1">
    <source>
        <dbReference type="EMBL" id="AQY22233.1"/>
    </source>
</evidence>
<dbReference type="Proteomes" id="UP000189883">
    <property type="component" value="Chromosome"/>
</dbReference>
<sequence length="104" mass="11669">MPKKGLAEVIHAAELMLSGLKAHQSELSSRGLDAAFIKTMEDLMKDLVQANNLQEKLKADLKTQTAKVEELMSNLQKTASEAKKRVKLDVQSSQWKEFGIEDKR</sequence>
<name>A0A1S7DSY5_RIEAN</name>
<dbReference type="EMBL" id="CP011859">
    <property type="protein sequence ID" value="AQY22233.1"/>
    <property type="molecule type" value="Genomic_DNA"/>
</dbReference>
<organism evidence="1 2">
    <name type="scientific">Riemerella anatipestifer</name>
    <name type="common">Moraxella anatipestifer</name>
    <dbReference type="NCBI Taxonomy" id="34085"/>
    <lineage>
        <taxon>Bacteria</taxon>
        <taxon>Pseudomonadati</taxon>
        <taxon>Bacteroidota</taxon>
        <taxon>Flavobacteriia</taxon>
        <taxon>Flavobacteriales</taxon>
        <taxon>Weeksellaceae</taxon>
        <taxon>Riemerella</taxon>
    </lineage>
</organism>
<protein>
    <submittedName>
        <fullName evidence="1">Uncharacterized protein</fullName>
    </submittedName>
</protein>